<dbReference type="InterPro" id="IPR014031">
    <property type="entry name" value="Ketoacyl_synth_C"/>
</dbReference>
<evidence type="ECO:0000256" key="2">
    <source>
        <dbReference type="ARBA" id="ARBA00022553"/>
    </source>
</evidence>
<dbReference type="Gene3D" id="3.30.70.3290">
    <property type="match status" value="1"/>
</dbReference>
<evidence type="ECO:0000256" key="3">
    <source>
        <dbReference type="ARBA" id="ARBA00022679"/>
    </source>
</evidence>
<dbReference type="Pfam" id="PF02801">
    <property type="entry name" value="Ketoacyl-synt_C"/>
    <property type="match status" value="1"/>
</dbReference>
<dbReference type="GO" id="GO:0000287">
    <property type="term" value="F:magnesium ion binding"/>
    <property type="evidence" value="ECO:0007669"/>
    <property type="project" value="InterPro"/>
</dbReference>
<dbReference type="PROSITE" id="PS52004">
    <property type="entry name" value="KS3_2"/>
    <property type="match status" value="1"/>
</dbReference>
<dbReference type="SUPFAM" id="SSF56214">
    <property type="entry name" value="4'-phosphopantetheinyl transferase"/>
    <property type="match status" value="1"/>
</dbReference>
<proteinExistence type="predicted"/>
<dbReference type="Gene3D" id="3.40.366.10">
    <property type="entry name" value="Malonyl-Coenzyme A Acyl Carrier Protein, domain 2"/>
    <property type="match status" value="1"/>
</dbReference>
<comment type="caution">
    <text evidence="5">The sequence shown here is derived from an EMBL/GenBank/DDBJ whole genome shotgun (WGS) entry which is preliminary data.</text>
</comment>
<dbReference type="PANTHER" id="PTHR43074:SF1">
    <property type="entry name" value="BETA-KETOACYL SYNTHASE FAMILY PROTEIN-RELATED"/>
    <property type="match status" value="1"/>
</dbReference>
<dbReference type="InterPro" id="IPR014030">
    <property type="entry name" value="Ketoacyl_synth_N"/>
</dbReference>
<dbReference type="InterPro" id="IPR016036">
    <property type="entry name" value="Malonyl_transacylase_ACP-bd"/>
</dbReference>
<dbReference type="Gene3D" id="3.40.47.10">
    <property type="match status" value="1"/>
</dbReference>
<sequence length="1527" mass="169900">MNSANSPAQIAIIGMAGLFPGAKDLATYWQNILSKVSAIREAPDDWNPANSCDDNGGLYTCKGGFLDDIAEFDPLEFGIMPNSIEGGDPDHFLSLKIARDALKDADYLDRPFNREKAGIILGRGTYFNRGFGTVIQHGLIADQTIELLQQIVPTLDAETLGRVRQELKASLPPFNAEMSPGLVPNVVTGRIANRLDLMGPNYLVDGACASSLIAVDLAIQELLSGRCDMMLAGGVQASTPPQVHMVFSQLDALSRSTIKPFDQSADGTLLSEGLGILVLKRLADAQKDGDRIYAVIQGIGTASDGKGLGLLAPRWQGQVLAIQRAYENSGIDPDTVTLVEAHGTGMPLGDRTEIKSLTHIFGQRQGEMPHRAIGSVKSAIGHCIPASGAASLIKMALALYYKVLPPTLCQQPHPCLEEEKTSFYVNTEARPWINGQSKEPRRAGIDAFGFGGIDAHAILEEYDRSPELPERKLPCSWPTELFVFSGDETANLIDLVEQVERRLQSSPNLLLSDLAYTLANRNPGPHRLAIVATEKTDLQAKLQLAKSKLAEPGRTRFQTRSGIYYAQVHPETEVGKTAFLFPGEGSQYTNMLSDLCLHFPKVRAWFDFLDDIFGKNRNYPPSYFIFPPPTGLSEEQRLLAAKELYNLDLATETVFTASMALYELLKDLEIQCDVMVGHSTGENTALIASGTIQLASRREMGQKILELNQIYLDLTAEDRIPRGTLLTVGAVETAILAEMVAQSSGQLYLAMDNCPNQAVLFGNEDAIKQAANQLRELGGICTRLPFDRAYHTPLFNQVAEALREYYQGLTVGPGHTQLYTCATAGPFPPTPPEIRELALSQWSSQVRFRETIGHLYEQGVRTFVEVGPSSNLSNFVRDILSGQDCLVLASSSQRRSGLEQIQHLLAQLFVNGRALNFAPLYQYRQVDLVNLETASLEAAGNGRQKRLLDLTMPKMKLTSAFVHTLEQKLPSVPPVATGREGQVPESIELPSTLPVFPPEKPPLQEQISSPSFSASFPDIRLPVFLSHLDLMEEFLNSQARTISSFYTNPFSHQQQEAVGLPWVDVESVPLSFSEAWPFLGEIIEKGEGYLYCRRHFDLHWDDFIYDHMLGGPWSHRQAGEFPLPVIPFTVSMEIIAEAAAFLCDGQQWVSQVDNVRSYRWLALEQGYLVLDIVAQLQEQLAPDIWDVHVQLFQPSRGSERRLVFEGDVRLTSQLNPSPPATPCQWQDSQPSRWSDEQLYTEGMFHGPRLQGVKHIRQVSQQGIEADLEVMRVDNFFRDIARPIFQIDAPLLDAAAQLVAYWGSEFFGVNFHTFPFSVRVFEQYAPPLPAGTPISCRGWLSFDGERQLQGNFEFLNSEDLVIARLEGLLEIFIRVPLEYHQLRREPQVAYWSEPWQEEVGMLSRRLTLVPVNFLDELGGVIKYIIAHLIFTQSEREFWYSLPEQGSERKQWLLGSLVAKETIRQFAWQKFDLALGPLDIQLFPTESGKLQVYCPPLEKIGVVPEVSIGQNQNVFVAAVVEPSIDNQEN</sequence>
<keyword evidence="2" id="KW-0597">Phosphoprotein</keyword>
<dbReference type="GO" id="GO:0008897">
    <property type="term" value="F:holo-[acyl-carrier-protein] synthase activity"/>
    <property type="evidence" value="ECO:0007669"/>
    <property type="project" value="InterPro"/>
</dbReference>
<dbReference type="InterPro" id="IPR014043">
    <property type="entry name" value="Acyl_transferase_dom"/>
</dbReference>
<dbReference type="EMBL" id="BBPA01000018">
    <property type="protein sequence ID" value="GAL92018.1"/>
    <property type="molecule type" value="Genomic_DNA"/>
</dbReference>
<name>A0A0A1VRG1_MICAE</name>
<keyword evidence="3" id="KW-0808">Transferase</keyword>
<dbReference type="Pfam" id="PF16197">
    <property type="entry name" value="KAsynt_C_assoc"/>
    <property type="match status" value="1"/>
</dbReference>
<dbReference type="PROSITE" id="PS00606">
    <property type="entry name" value="KS3_1"/>
    <property type="match status" value="1"/>
</dbReference>
<dbReference type="SUPFAM" id="SSF55048">
    <property type="entry name" value="Probable ACP-binding domain of malonyl-CoA ACP transacylase"/>
    <property type="match status" value="1"/>
</dbReference>
<dbReference type="Gene3D" id="3.10.129.110">
    <property type="entry name" value="Polyketide synthase dehydratase"/>
    <property type="match status" value="1"/>
</dbReference>
<dbReference type="RefSeq" id="WP_045357584.1">
    <property type="nucleotide sequence ID" value="NZ_BBPA01000018.1"/>
</dbReference>
<dbReference type="InterPro" id="IPR052568">
    <property type="entry name" value="PKS-FAS_Synthase"/>
</dbReference>
<gene>
    <name evidence="5" type="ORF">N44_00306</name>
</gene>
<keyword evidence="1" id="KW-0596">Phosphopantetheine</keyword>
<dbReference type="Gene3D" id="3.30.70.250">
    <property type="entry name" value="Malonyl-CoA ACP transacylase, ACP-binding"/>
    <property type="match status" value="1"/>
</dbReference>
<evidence type="ECO:0000256" key="1">
    <source>
        <dbReference type="ARBA" id="ARBA00022450"/>
    </source>
</evidence>
<dbReference type="Proteomes" id="UP000030321">
    <property type="component" value="Unassembled WGS sequence"/>
</dbReference>
<dbReference type="InterPro" id="IPR018201">
    <property type="entry name" value="Ketoacyl_synth_AS"/>
</dbReference>
<evidence type="ECO:0000259" key="4">
    <source>
        <dbReference type="PROSITE" id="PS52004"/>
    </source>
</evidence>
<dbReference type="CDD" id="cd00833">
    <property type="entry name" value="PKS"/>
    <property type="match status" value="1"/>
</dbReference>
<dbReference type="InterPro" id="IPR001227">
    <property type="entry name" value="Ac_transferase_dom_sf"/>
</dbReference>
<dbReference type="InterPro" id="IPR016039">
    <property type="entry name" value="Thiolase-like"/>
</dbReference>
<organism evidence="5 6">
    <name type="scientific">Microcystis aeruginosa NIES-44</name>
    <dbReference type="NCBI Taxonomy" id="449439"/>
    <lineage>
        <taxon>Bacteria</taxon>
        <taxon>Bacillati</taxon>
        <taxon>Cyanobacteriota</taxon>
        <taxon>Cyanophyceae</taxon>
        <taxon>Oscillatoriophycideae</taxon>
        <taxon>Chroococcales</taxon>
        <taxon>Microcystaceae</taxon>
        <taxon>Microcystis</taxon>
    </lineage>
</organism>
<dbReference type="SMART" id="SM00825">
    <property type="entry name" value="PKS_KS"/>
    <property type="match status" value="1"/>
</dbReference>
<evidence type="ECO:0000313" key="6">
    <source>
        <dbReference type="Proteomes" id="UP000030321"/>
    </source>
</evidence>
<dbReference type="SMART" id="SM00827">
    <property type="entry name" value="PKS_AT"/>
    <property type="match status" value="1"/>
</dbReference>
<accession>A0A0A1VRG1</accession>
<dbReference type="SUPFAM" id="SSF53901">
    <property type="entry name" value="Thiolase-like"/>
    <property type="match status" value="1"/>
</dbReference>
<protein>
    <submittedName>
        <fullName evidence="5">Omega-3 polyunsaturated fatty acid synthase subunit, PfaA</fullName>
    </submittedName>
</protein>
<dbReference type="InterPro" id="IPR020841">
    <property type="entry name" value="PKS_Beta-ketoAc_synthase_dom"/>
</dbReference>
<dbReference type="InterPro" id="IPR042104">
    <property type="entry name" value="PKS_dehydratase_sf"/>
</dbReference>
<feature type="domain" description="Ketosynthase family 3 (KS3)" evidence="4">
    <location>
        <begin position="7"/>
        <end position="461"/>
    </location>
</feature>
<dbReference type="InterPro" id="IPR016035">
    <property type="entry name" value="Acyl_Trfase/lysoPLipase"/>
</dbReference>
<dbReference type="InterPro" id="IPR037143">
    <property type="entry name" value="4-PPantetheinyl_Trfase_dom_sf"/>
</dbReference>
<dbReference type="Pfam" id="PF00698">
    <property type="entry name" value="Acyl_transf_1"/>
    <property type="match status" value="1"/>
</dbReference>
<dbReference type="SUPFAM" id="SSF52151">
    <property type="entry name" value="FabD/lysophospholipase-like"/>
    <property type="match status" value="1"/>
</dbReference>
<evidence type="ECO:0000313" key="5">
    <source>
        <dbReference type="EMBL" id="GAL92018.1"/>
    </source>
</evidence>
<dbReference type="GO" id="GO:0004315">
    <property type="term" value="F:3-oxoacyl-[acyl-carrier-protein] synthase activity"/>
    <property type="evidence" value="ECO:0007669"/>
    <property type="project" value="InterPro"/>
</dbReference>
<reference evidence="6" key="1">
    <citation type="journal article" date="2015" name="Genome">
        <title>Whole Genome Sequence of the Non-Microcystin-Producing Microcystis aeruginosa Strain NIES-44.</title>
        <authorList>
            <person name="Okano K."/>
            <person name="Miyata N."/>
            <person name="Ozaki Y."/>
        </authorList>
    </citation>
    <scope>NUCLEOTIDE SEQUENCE [LARGE SCALE GENOMIC DNA]</scope>
    <source>
        <strain evidence="6">NIES-44</strain>
    </source>
</reference>
<dbReference type="PANTHER" id="PTHR43074">
    <property type="entry name" value="OMEGA-3 POLYUNSATURATED FATTY ACID SYNTHASE PFAB-RELATED"/>
    <property type="match status" value="1"/>
</dbReference>
<dbReference type="InterPro" id="IPR032821">
    <property type="entry name" value="PKS_assoc"/>
</dbReference>
<dbReference type="GO" id="GO:0006633">
    <property type="term" value="P:fatty acid biosynthetic process"/>
    <property type="evidence" value="ECO:0007669"/>
    <property type="project" value="InterPro"/>
</dbReference>
<dbReference type="Pfam" id="PF00109">
    <property type="entry name" value="ketoacyl-synt"/>
    <property type="match status" value="1"/>
</dbReference>